<evidence type="ECO:0000313" key="2">
    <source>
        <dbReference type="Proteomes" id="UP001598130"/>
    </source>
</evidence>
<gene>
    <name evidence="1" type="ORF">OCL97_09510</name>
</gene>
<comment type="caution">
    <text evidence="1">The sequence shown here is derived from an EMBL/GenBank/DDBJ whole genome shotgun (WGS) entry which is preliminary data.</text>
</comment>
<reference evidence="1 2" key="1">
    <citation type="submission" date="2022-09" db="EMBL/GenBank/DDBJ databases">
        <title>New species of Phenylobacterium.</title>
        <authorList>
            <person name="Mieszkin S."/>
        </authorList>
    </citation>
    <scope>NUCLEOTIDE SEQUENCE [LARGE SCALE GENOMIC DNA]</scope>
    <source>
        <strain evidence="1 2">HK31-G</strain>
    </source>
</reference>
<dbReference type="PANTHER" id="PTHR30143">
    <property type="entry name" value="ACID HYDRATASE"/>
    <property type="match status" value="1"/>
</dbReference>
<protein>
    <submittedName>
        <fullName evidence="1">2-keto-4-pentenoate hydratase</fullName>
    </submittedName>
</protein>
<name>A0ABW6CM80_9CAUL</name>
<proteinExistence type="predicted"/>
<sequence>MSVPAASTADGFPTDDVAARFVRARLSAAALPDFPGPVPSDLATGYRVQDAALALWPDEVVGWKVGRVPPEHEARLNSNRICGPIFAKSLWHVKPGEVTPFPVFEGGFAAVEAEYVARIAFDAPADKLTWTAQEASDLIAALHMGMEPAGSPLASINLLGPTVVVSDFGNNAGLMVGAEIADWRERRLDDLRCETVIEGKVVGQGGAFILPGGPVESIRFLAEHTARRGRPLKAGMYICTGAAAGIHDIAAGEKGAVRFEGYGEIACVAYPAKPAT</sequence>
<organism evidence="1 2">
    <name type="scientific">Phenylobacterium ferrooxidans</name>
    <dbReference type="NCBI Taxonomy" id="2982689"/>
    <lineage>
        <taxon>Bacteria</taxon>
        <taxon>Pseudomonadati</taxon>
        <taxon>Pseudomonadota</taxon>
        <taxon>Alphaproteobacteria</taxon>
        <taxon>Caulobacterales</taxon>
        <taxon>Caulobacteraceae</taxon>
        <taxon>Phenylobacterium</taxon>
    </lineage>
</organism>
<dbReference type="InterPro" id="IPR050772">
    <property type="entry name" value="Hydratase-Decarb/MhpD_sf"/>
</dbReference>
<dbReference type="PANTHER" id="PTHR30143:SF0">
    <property type="entry name" value="2-KETO-4-PENTENOATE HYDRATASE"/>
    <property type="match status" value="1"/>
</dbReference>
<accession>A0ABW6CM80</accession>
<dbReference type="RefSeq" id="WP_377369655.1">
    <property type="nucleotide sequence ID" value="NZ_JAOTJD010000015.1"/>
</dbReference>
<dbReference type="SUPFAM" id="SSF56529">
    <property type="entry name" value="FAH"/>
    <property type="match status" value="1"/>
</dbReference>
<keyword evidence="2" id="KW-1185">Reference proteome</keyword>
<dbReference type="Proteomes" id="UP001598130">
    <property type="component" value="Unassembled WGS sequence"/>
</dbReference>
<evidence type="ECO:0000313" key="1">
    <source>
        <dbReference type="EMBL" id="MFD3264195.1"/>
    </source>
</evidence>
<dbReference type="InterPro" id="IPR036663">
    <property type="entry name" value="Fumarylacetoacetase_C_sf"/>
</dbReference>
<dbReference type="EMBL" id="JAOTJD010000015">
    <property type="protein sequence ID" value="MFD3264195.1"/>
    <property type="molecule type" value="Genomic_DNA"/>
</dbReference>
<dbReference type="Gene3D" id="3.90.850.10">
    <property type="entry name" value="Fumarylacetoacetase-like, C-terminal domain"/>
    <property type="match status" value="1"/>
</dbReference>